<evidence type="ECO:0000313" key="2">
    <source>
        <dbReference type="EMBL" id="KMK50402.1"/>
    </source>
</evidence>
<organism evidence="2 3">
    <name type="scientific">Muribacter muris</name>
    <dbReference type="NCBI Taxonomy" id="67855"/>
    <lineage>
        <taxon>Bacteria</taxon>
        <taxon>Pseudomonadati</taxon>
        <taxon>Pseudomonadota</taxon>
        <taxon>Gammaproteobacteria</taxon>
        <taxon>Pasteurellales</taxon>
        <taxon>Pasteurellaceae</taxon>
        <taxon>Muribacter</taxon>
    </lineage>
</organism>
<dbReference type="Proteomes" id="UP000036270">
    <property type="component" value="Unassembled WGS sequence"/>
</dbReference>
<comment type="caution">
    <text evidence="2">The sequence shown here is derived from an EMBL/GenBank/DDBJ whole genome shotgun (WGS) entry which is preliminary data.</text>
</comment>
<gene>
    <name evidence="2" type="ORF">RO21_12030</name>
</gene>
<proteinExistence type="predicted"/>
<evidence type="ECO:0000259" key="1">
    <source>
        <dbReference type="Pfam" id="PF05713"/>
    </source>
</evidence>
<dbReference type="STRING" id="67855.RO21_12030"/>
<dbReference type="InterPro" id="IPR008687">
    <property type="entry name" value="MobC"/>
</dbReference>
<dbReference type="AlphaFoldDB" id="A0A0J5S0L5"/>
<protein>
    <submittedName>
        <fullName evidence="2">Mobilization protein</fullName>
    </submittedName>
</protein>
<dbReference type="RefSeq" id="WP_047978021.1">
    <property type="nucleotide sequence ID" value="NZ_JWIZ01000126.1"/>
</dbReference>
<sequence length="102" mass="11904">MKKRTKRLEIALSEDEYNALLERKTKARLAEWVREVALEQQPKRQPKVIDPALLFELNRIGVNLNQIARQCNSQRPSIDLVSVLATLREIEKNLKNLRELSL</sequence>
<name>A0A0J5S0L5_9PAST</name>
<dbReference type="EMBL" id="JWIZ01000126">
    <property type="protein sequence ID" value="KMK50402.1"/>
    <property type="molecule type" value="Genomic_DNA"/>
</dbReference>
<dbReference type="Pfam" id="PF05713">
    <property type="entry name" value="MobC"/>
    <property type="match status" value="1"/>
</dbReference>
<feature type="domain" description="Bacterial mobilisation" evidence="1">
    <location>
        <begin position="54"/>
        <end position="96"/>
    </location>
</feature>
<reference evidence="2 3" key="1">
    <citation type="submission" date="2014-12" db="EMBL/GenBank/DDBJ databases">
        <title>Reclassification of Actinobacillus muris as Muribacter muris.</title>
        <authorList>
            <person name="Christensen H."/>
            <person name="Nicklas W."/>
            <person name="Bisgaard M."/>
        </authorList>
    </citation>
    <scope>NUCLEOTIDE SEQUENCE [LARGE SCALE GENOMIC DNA]</scope>
    <source>
        <strain evidence="2 3">Ackerman80-443D</strain>
    </source>
</reference>
<accession>A0A0J5S0L5</accession>
<dbReference type="PATRIC" id="fig|67855.3.peg.262"/>
<evidence type="ECO:0000313" key="3">
    <source>
        <dbReference type="Proteomes" id="UP000036270"/>
    </source>
</evidence>
<keyword evidence="3" id="KW-1185">Reference proteome</keyword>